<evidence type="ECO:0000256" key="2">
    <source>
        <dbReference type="SAM" id="SignalP"/>
    </source>
</evidence>
<proteinExistence type="predicted"/>
<dbReference type="Proteomes" id="UP000240653">
    <property type="component" value="Unassembled WGS sequence"/>
</dbReference>
<reference evidence="3 4" key="1">
    <citation type="submission" date="2018-03" db="EMBL/GenBank/DDBJ databases">
        <title>The draft genome of Mesorhizobium soli JCM 19897.</title>
        <authorList>
            <person name="Li L."/>
            <person name="Liu L."/>
            <person name="Liang L."/>
            <person name="Wang T."/>
            <person name="Zhang X."/>
        </authorList>
    </citation>
    <scope>NUCLEOTIDE SEQUENCE [LARGE SCALE GENOMIC DNA]</scope>
    <source>
        <strain evidence="3 4">JCM 19897</strain>
    </source>
</reference>
<dbReference type="AlphaFoldDB" id="A0A2P7SG47"/>
<keyword evidence="2" id="KW-0732">Signal</keyword>
<gene>
    <name evidence="3" type="ORF">C7I85_10475</name>
</gene>
<dbReference type="RefSeq" id="WP_106723899.1">
    <property type="nucleotide sequence ID" value="NZ_PXYL01000004.1"/>
</dbReference>
<feature type="signal peptide" evidence="2">
    <location>
        <begin position="1"/>
        <end position="19"/>
    </location>
</feature>
<protein>
    <recommendedName>
        <fullName evidence="5">TonB-dependent receptor</fullName>
    </recommendedName>
</protein>
<name>A0A2P7SG47_9HYPH</name>
<dbReference type="EMBL" id="PXYL01000004">
    <property type="protein sequence ID" value="PSJ61469.1"/>
    <property type="molecule type" value="Genomic_DNA"/>
</dbReference>
<evidence type="ECO:0000256" key="1">
    <source>
        <dbReference type="SAM" id="MobiDB-lite"/>
    </source>
</evidence>
<comment type="caution">
    <text evidence="3">The sequence shown here is derived from an EMBL/GenBank/DDBJ whole genome shotgun (WGS) entry which is preliminary data.</text>
</comment>
<feature type="chain" id="PRO_5015192609" description="TonB-dependent receptor" evidence="2">
    <location>
        <begin position="20"/>
        <end position="90"/>
    </location>
</feature>
<evidence type="ECO:0000313" key="4">
    <source>
        <dbReference type="Proteomes" id="UP000240653"/>
    </source>
</evidence>
<sequence>MRIAAILVAATLTASAAEAGSLQELPALDAPAPSMIVLGGQTIQHPSMIVLGEPAVSDEQVSSVGAQQASRRKFEPQPVMIRGGTVASAK</sequence>
<feature type="region of interest" description="Disordered" evidence="1">
    <location>
        <begin position="62"/>
        <end position="90"/>
    </location>
</feature>
<evidence type="ECO:0000313" key="3">
    <source>
        <dbReference type="EMBL" id="PSJ61469.1"/>
    </source>
</evidence>
<keyword evidence="4" id="KW-1185">Reference proteome</keyword>
<accession>A0A2P7SG47</accession>
<organism evidence="3 4">
    <name type="scientific">Pseudaminobacter soli</name>
    <name type="common">ex Li et al. 2025</name>
    <dbReference type="NCBI Taxonomy" id="1295366"/>
    <lineage>
        <taxon>Bacteria</taxon>
        <taxon>Pseudomonadati</taxon>
        <taxon>Pseudomonadota</taxon>
        <taxon>Alphaproteobacteria</taxon>
        <taxon>Hyphomicrobiales</taxon>
        <taxon>Phyllobacteriaceae</taxon>
        <taxon>Pseudaminobacter</taxon>
    </lineage>
</organism>
<evidence type="ECO:0008006" key="5">
    <source>
        <dbReference type="Google" id="ProtNLM"/>
    </source>
</evidence>